<comment type="caution">
    <text evidence="1">The sequence shown here is derived from an EMBL/GenBank/DDBJ whole genome shotgun (WGS) entry which is preliminary data.</text>
</comment>
<name>A0A0F9PP55_9ZZZZ</name>
<evidence type="ECO:0000313" key="1">
    <source>
        <dbReference type="EMBL" id="KKN02841.1"/>
    </source>
</evidence>
<sequence>MTTESLHSTPEGKPMVEWYDEDPGRCPECEMPWQHVRPGKSQPMCECWRRCAVHGPESITFYGDWEVPGNISGYICWKCQYPDAPQPTEKT</sequence>
<dbReference type="AlphaFoldDB" id="A0A0F9PP55"/>
<reference evidence="1" key="1">
    <citation type="journal article" date="2015" name="Nature">
        <title>Complex archaea that bridge the gap between prokaryotes and eukaryotes.</title>
        <authorList>
            <person name="Spang A."/>
            <person name="Saw J.H."/>
            <person name="Jorgensen S.L."/>
            <person name="Zaremba-Niedzwiedzka K."/>
            <person name="Martijn J."/>
            <person name="Lind A.E."/>
            <person name="van Eijk R."/>
            <person name="Schleper C."/>
            <person name="Guy L."/>
            <person name="Ettema T.J."/>
        </authorList>
    </citation>
    <scope>NUCLEOTIDE SEQUENCE</scope>
</reference>
<dbReference type="EMBL" id="LAZR01005102">
    <property type="protein sequence ID" value="KKN02841.1"/>
    <property type="molecule type" value="Genomic_DNA"/>
</dbReference>
<proteinExistence type="predicted"/>
<gene>
    <name evidence="1" type="ORF">LCGC14_1113700</name>
</gene>
<organism evidence="1">
    <name type="scientific">marine sediment metagenome</name>
    <dbReference type="NCBI Taxonomy" id="412755"/>
    <lineage>
        <taxon>unclassified sequences</taxon>
        <taxon>metagenomes</taxon>
        <taxon>ecological metagenomes</taxon>
    </lineage>
</organism>
<accession>A0A0F9PP55</accession>
<protein>
    <submittedName>
        <fullName evidence="1">Uncharacterized protein</fullName>
    </submittedName>
</protein>